<dbReference type="Gene3D" id="3.40.50.880">
    <property type="match status" value="1"/>
</dbReference>
<protein>
    <submittedName>
        <fullName evidence="1">Uncharacterized protein</fullName>
    </submittedName>
</protein>
<name>A0AB39M9N9_9ACTN</name>
<accession>A0AB39M9N9</accession>
<sequence>MPWSTLPFVSCAVTDGNLVTGQNSGSAKATAKKVVEAIEGNASRERD</sequence>
<evidence type="ECO:0000313" key="1">
    <source>
        <dbReference type="EMBL" id="XDQ02540.1"/>
    </source>
</evidence>
<gene>
    <name evidence="1" type="ORF">AB5J58_21025</name>
</gene>
<dbReference type="AlphaFoldDB" id="A0AB39M9N9"/>
<dbReference type="EMBL" id="CP163431">
    <property type="protein sequence ID" value="XDQ02540.1"/>
    <property type="molecule type" value="Genomic_DNA"/>
</dbReference>
<reference evidence="1" key="1">
    <citation type="submission" date="2024-07" db="EMBL/GenBank/DDBJ databases">
        <authorList>
            <person name="Yu S.T."/>
        </authorList>
    </citation>
    <scope>NUCLEOTIDE SEQUENCE</scope>
    <source>
        <strain evidence="1">R08</strain>
    </source>
</reference>
<proteinExistence type="predicted"/>
<dbReference type="SUPFAM" id="SSF52317">
    <property type="entry name" value="Class I glutamine amidotransferase-like"/>
    <property type="match status" value="1"/>
</dbReference>
<dbReference type="InterPro" id="IPR029062">
    <property type="entry name" value="Class_I_gatase-like"/>
</dbReference>
<dbReference type="RefSeq" id="WP_369188658.1">
    <property type="nucleotide sequence ID" value="NZ_CP163431.1"/>
</dbReference>
<organism evidence="1">
    <name type="scientific">Streptomyces sp. R08</name>
    <dbReference type="NCBI Taxonomy" id="3238624"/>
    <lineage>
        <taxon>Bacteria</taxon>
        <taxon>Bacillati</taxon>
        <taxon>Actinomycetota</taxon>
        <taxon>Actinomycetes</taxon>
        <taxon>Kitasatosporales</taxon>
        <taxon>Streptomycetaceae</taxon>
        <taxon>Streptomyces</taxon>
    </lineage>
</organism>